<name>A0ACC7P603_9BACL</name>
<dbReference type="Proteomes" id="UP001631969">
    <property type="component" value="Unassembled WGS sequence"/>
</dbReference>
<sequence>MRISDILRLSWDQVKRRKVVTGLCAAGISIGCAAIVVAMSVGDSAQKYTEKEMNQFFKMDEITVTANAGVSAPGSTGGSRISAEMLEQGKLTKQKLDLIRQFPHVSAAAPFEEMGYMQMVTNDNRNSYVQVIGTNLDSLTQFGHTFAQGGPVDTQGAIVLNYGATLGLNDPVTMDNLMEQISRNPYDKDLMDQYRKLQKTPTELYQKQLQFKTQVGNTGKTRTSTPLRVAGILKLPQGTNADNAQYDKKIYVSIETMQMLQEQLNENKTVTASSTESYGTATVKVDSQDVVESVEKQIQRLRVNTRTNLNQREMVAEQFAIIKMVAMGIGVFILIIASISIIVAMTMSTYQRRRQIGIMKVLGANLAQIRNMFIVEAALTGLLGGLLGIVFSYWVVWGLNVLIMSVSEDKSPMIFIPPLTILTGMIFAIMTGVLSGLYPAVSASRTDALTAIKRD</sequence>
<organism evidence="1 2">
    <name type="scientific">Paenibacillus mesotrionivorans</name>
    <dbReference type="NCBI Taxonomy" id="3160968"/>
    <lineage>
        <taxon>Bacteria</taxon>
        <taxon>Bacillati</taxon>
        <taxon>Bacillota</taxon>
        <taxon>Bacilli</taxon>
        <taxon>Bacillales</taxon>
        <taxon>Paenibacillaceae</taxon>
        <taxon>Paenibacillus</taxon>
    </lineage>
</organism>
<reference evidence="1" key="1">
    <citation type="submission" date="2024-12" db="EMBL/GenBank/DDBJ databases">
        <authorList>
            <person name="Wu N."/>
        </authorList>
    </citation>
    <scope>NUCLEOTIDE SEQUENCE</scope>
    <source>
        <strain evidence="1">P15</strain>
    </source>
</reference>
<evidence type="ECO:0000313" key="1">
    <source>
        <dbReference type="EMBL" id="MFM9330767.1"/>
    </source>
</evidence>
<dbReference type="EMBL" id="JBJURJ010000014">
    <property type="protein sequence ID" value="MFM9330767.1"/>
    <property type="molecule type" value="Genomic_DNA"/>
</dbReference>
<evidence type="ECO:0000313" key="2">
    <source>
        <dbReference type="Proteomes" id="UP001631969"/>
    </source>
</evidence>
<proteinExistence type="predicted"/>
<accession>A0ACC7P603</accession>
<keyword evidence="2" id="KW-1185">Reference proteome</keyword>
<comment type="caution">
    <text evidence="1">The sequence shown here is derived from an EMBL/GenBank/DDBJ whole genome shotgun (WGS) entry which is preliminary data.</text>
</comment>
<gene>
    <name evidence="1" type="ORF">ACI1P1_20970</name>
</gene>
<protein>
    <submittedName>
        <fullName evidence="1">ABC transporter permease</fullName>
    </submittedName>
</protein>